<reference evidence="4" key="1">
    <citation type="submission" date="2014-12" db="EMBL/GenBank/DDBJ databases">
        <title>Complete genome sequence of a multi-drug resistant Klebsiella pneumoniae.</title>
        <authorList>
            <person name="Hua X."/>
            <person name="Chen Q."/>
            <person name="Li X."/>
            <person name="Feng Y."/>
            <person name="Ruan Z."/>
            <person name="Yu Y."/>
        </authorList>
    </citation>
    <scope>NUCLEOTIDE SEQUENCE [LARGE SCALE GENOMIC DNA]</scope>
    <source>
        <strain evidence="4">5.12</strain>
    </source>
</reference>
<dbReference type="PANTHER" id="PTHR43767">
    <property type="entry name" value="LONG-CHAIN-FATTY-ACID--COA LIGASE"/>
    <property type="match status" value="1"/>
</dbReference>
<dbReference type="Gene3D" id="3.40.50.12780">
    <property type="entry name" value="N-terminal domain of ligase-like"/>
    <property type="match status" value="1"/>
</dbReference>
<feature type="domain" description="AMP-dependent synthetase/ligase" evidence="2">
    <location>
        <begin position="50"/>
        <end position="304"/>
    </location>
</feature>
<dbReference type="Pfam" id="PF00501">
    <property type="entry name" value="AMP-binding"/>
    <property type="match status" value="1"/>
</dbReference>
<dbReference type="InterPro" id="IPR000873">
    <property type="entry name" value="AMP-dep_synth/lig_dom"/>
</dbReference>
<evidence type="ECO:0000259" key="2">
    <source>
        <dbReference type="Pfam" id="PF00501"/>
    </source>
</evidence>
<dbReference type="PROSITE" id="PS00455">
    <property type="entry name" value="AMP_BINDING"/>
    <property type="match status" value="1"/>
</dbReference>
<dbReference type="OrthoDB" id="9787658at2"/>
<reference evidence="3 4" key="2">
    <citation type="submission" date="2020-04" db="EMBL/GenBank/DDBJ databases">
        <title>Complete genome sequence of Alteromonas pelagimontana 5.12T.</title>
        <authorList>
            <person name="Sinha R.K."/>
            <person name="Krishnan K.P."/>
            <person name="Kurian J.P."/>
        </authorList>
    </citation>
    <scope>NUCLEOTIDE SEQUENCE [LARGE SCALE GENOMIC DNA]</scope>
    <source>
        <strain evidence="3 4">5.12</strain>
    </source>
</reference>
<dbReference type="Proteomes" id="UP000219285">
    <property type="component" value="Chromosome"/>
</dbReference>
<keyword evidence="4" id="KW-1185">Reference proteome</keyword>
<dbReference type="EMBL" id="CP052766">
    <property type="protein sequence ID" value="QJR80939.1"/>
    <property type="molecule type" value="Genomic_DNA"/>
</dbReference>
<evidence type="ECO:0000313" key="3">
    <source>
        <dbReference type="EMBL" id="QJR80939.1"/>
    </source>
</evidence>
<evidence type="ECO:0000313" key="4">
    <source>
        <dbReference type="Proteomes" id="UP000219285"/>
    </source>
</evidence>
<protein>
    <submittedName>
        <fullName evidence="3">Acyl-CoA synthetase</fullName>
    </submittedName>
</protein>
<name>A0A6M4MCX9_9ALTE</name>
<gene>
    <name evidence="3" type="ORF">CA267_009190</name>
</gene>
<dbReference type="InterPro" id="IPR050237">
    <property type="entry name" value="ATP-dep_AMP-bd_enzyme"/>
</dbReference>
<accession>A0A6M4MCX9</accession>
<dbReference type="InterPro" id="IPR020845">
    <property type="entry name" value="AMP-binding_CS"/>
</dbReference>
<dbReference type="KEGG" id="apel:CA267_009190"/>
<organism evidence="3 4">
    <name type="scientific">Alteromonas pelagimontana</name>
    <dbReference type="NCBI Taxonomy" id="1858656"/>
    <lineage>
        <taxon>Bacteria</taxon>
        <taxon>Pseudomonadati</taxon>
        <taxon>Pseudomonadota</taxon>
        <taxon>Gammaproteobacteria</taxon>
        <taxon>Alteromonadales</taxon>
        <taxon>Alteromonadaceae</taxon>
        <taxon>Alteromonas/Salinimonas group</taxon>
        <taxon>Alteromonas</taxon>
    </lineage>
</organism>
<dbReference type="PANTHER" id="PTHR43767:SF8">
    <property type="entry name" value="LONG-CHAIN-FATTY-ACID--COA LIGASE"/>
    <property type="match status" value="1"/>
</dbReference>
<dbReference type="RefSeq" id="WP_075607763.1">
    <property type="nucleotide sequence ID" value="NZ_CP052766.1"/>
</dbReference>
<proteinExistence type="predicted"/>
<dbReference type="InterPro" id="IPR045851">
    <property type="entry name" value="AMP-bd_C_sf"/>
</dbReference>
<dbReference type="Gene3D" id="3.30.300.30">
    <property type="match status" value="1"/>
</dbReference>
<dbReference type="InterPro" id="IPR042099">
    <property type="entry name" value="ANL_N_sf"/>
</dbReference>
<evidence type="ECO:0000256" key="1">
    <source>
        <dbReference type="ARBA" id="ARBA00022598"/>
    </source>
</evidence>
<dbReference type="GO" id="GO:0016874">
    <property type="term" value="F:ligase activity"/>
    <property type="evidence" value="ECO:0007669"/>
    <property type="project" value="UniProtKB-KW"/>
</dbReference>
<keyword evidence="1" id="KW-0436">Ligase</keyword>
<dbReference type="SUPFAM" id="SSF56801">
    <property type="entry name" value="Acetyl-CoA synthetase-like"/>
    <property type="match status" value="1"/>
</dbReference>
<sequence>MINTFPLVTRRPDEAIAFLTKPVAGLSAGKICTCTFLSHVERVASSLEKGEYAINLCENRYLFLVSFCAAILRSQTNLLPPNKNLATQEQLLQEYSNCYIIHDGCDTATSAKSVNLLTSNFDPAKEVDFDIPDIADDHLACISFTSGSTGRSKPNLKYWKTLHRSTAINYEFMIPPTDDTVYQLATMPAQHMWGLETSALMPLFKNVCMSDAKPLFPQDIVDTLGALPEPRCLVSTPVHLRALSATTEVPIPCHVVLCATSPLTSELACEIEQQFIAPLHEVYGCSEAGSMAVRRTATEKHWRRFDGIHFHIEGTTTTVTADHLPSSTVLQDFIKRIDDNHFTLAGRATDLIKIAGKRGSLFEINQTLLRFEGLKDGIVIFPESNSTIPRLCAIVALKPGVQKSSLIHYLKVHLDSAFVPRPVYVVDSLPRESNGKLLKIKIDDLYASLKRKR</sequence>
<dbReference type="AlphaFoldDB" id="A0A6M4MCX9"/>